<evidence type="ECO:0000256" key="3">
    <source>
        <dbReference type="SAM" id="SignalP"/>
    </source>
</evidence>
<evidence type="ECO:0000256" key="1">
    <source>
        <dbReference type="ARBA" id="ARBA00010062"/>
    </source>
</evidence>
<dbReference type="InterPro" id="IPR028081">
    <property type="entry name" value="Leu-bd"/>
</dbReference>
<comment type="caution">
    <text evidence="5">The sequence shown here is derived from an EMBL/GenBank/DDBJ whole genome shotgun (WGS) entry which is preliminary data.</text>
</comment>
<dbReference type="Pfam" id="PF13458">
    <property type="entry name" value="Peripla_BP_6"/>
    <property type="match status" value="1"/>
</dbReference>
<sequence>MQAQRRVLALAASAALLLTGCAGNAVSAGNEGSDGPKELVSVPGFDAATKTITVGSMVPTSGIWAPAATNIVGAEAYFHRATQPGGPLEGFTVKVKNVDTEYNPSVAVPLYSSLKNDVLMFTNVLGTAINQALLPQLKADDMLVVPASSDQRLADEPNLLPFGAFYGVYHSAALDYMANEEGKKDAVYCVLAEDSDFGAEVVESFEFATEKLGLTTGATVRYPGTLQDFTPQISKLKSAGCEVVDLGGVGAVVQNAAVRAVQLDFQADWIAGHTAYNSSLATGAAADYIKDNVRFVVTGTEWGDDSAIGQVQMEEDIAAVDPQAKPMANSYQTGYLAALTTTAVLERAIADGDLSREHLLEVAASLGTVDDLGLAGGAFNYGASPAERRSGTSMSIFTVDDSSPTGLKLKKYGYESAVAAEYNESATAQ</sequence>
<accession>A0A5A7NSM7</accession>
<evidence type="ECO:0000313" key="6">
    <source>
        <dbReference type="Proteomes" id="UP000325307"/>
    </source>
</evidence>
<dbReference type="Proteomes" id="UP000325307">
    <property type="component" value="Unassembled WGS sequence"/>
</dbReference>
<dbReference type="RefSeq" id="WP_149956777.1">
    <property type="nucleotide sequence ID" value="NZ_BKDJ01000007.1"/>
</dbReference>
<protein>
    <recommendedName>
        <fullName evidence="4">Leucine-binding protein domain-containing protein</fullName>
    </recommendedName>
</protein>
<gene>
    <name evidence="5" type="ORF">NCCP1664_16680</name>
</gene>
<organism evidence="5 6">
    <name type="scientific">Zafaria cholistanensis</name>
    <dbReference type="NCBI Taxonomy" id="1682741"/>
    <lineage>
        <taxon>Bacteria</taxon>
        <taxon>Bacillati</taxon>
        <taxon>Actinomycetota</taxon>
        <taxon>Actinomycetes</taxon>
        <taxon>Micrococcales</taxon>
        <taxon>Micrococcaceae</taxon>
        <taxon>Zafaria</taxon>
    </lineage>
</organism>
<proteinExistence type="inferred from homology"/>
<keyword evidence="6" id="KW-1185">Reference proteome</keyword>
<feature type="chain" id="PRO_5022919419" description="Leucine-binding protein domain-containing protein" evidence="3">
    <location>
        <begin position="28"/>
        <end position="429"/>
    </location>
</feature>
<dbReference type="AlphaFoldDB" id="A0A5A7NSM7"/>
<dbReference type="SUPFAM" id="SSF53822">
    <property type="entry name" value="Periplasmic binding protein-like I"/>
    <property type="match status" value="1"/>
</dbReference>
<dbReference type="PANTHER" id="PTHR47235">
    <property type="entry name" value="BLR6548 PROTEIN"/>
    <property type="match status" value="1"/>
</dbReference>
<feature type="domain" description="Leucine-binding protein" evidence="4">
    <location>
        <begin position="51"/>
        <end position="400"/>
    </location>
</feature>
<dbReference type="Gene3D" id="3.40.50.2300">
    <property type="match status" value="2"/>
</dbReference>
<dbReference type="EMBL" id="BKDJ01000007">
    <property type="protein sequence ID" value="GER23172.1"/>
    <property type="molecule type" value="Genomic_DNA"/>
</dbReference>
<evidence type="ECO:0000259" key="4">
    <source>
        <dbReference type="Pfam" id="PF13458"/>
    </source>
</evidence>
<reference evidence="5 6" key="1">
    <citation type="submission" date="2019-09" db="EMBL/GenBank/DDBJ databases">
        <title>Arthrobacter zafarii sp. nov., a moderately thermotolerant and halotolerant actinobacterium isolated from Cholistan desert soil of Pakistan.</title>
        <authorList>
            <person name="Amin A."/>
            <person name="Ahmed I."/>
            <person name="Khalid N."/>
            <person name="Schumann P."/>
            <person name="Busse H.J."/>
            <person name="Khan I.U."/>
            <person name="Li S."/>
            <person name="Li W.J."/>
        </authorList>
    </citation>
    <scope>NUCLEOTIDE SEQUENCE [LARGE SCALE GENOMIC DNA]</scope>
    <source>
        <strain evidence="5 6">NCCP-1664</strain>
    </source>
</reference>
<evidence type="ECO:0000313" key="5">
    <source>
        <dbReference type="EMBL" id="GER23172.1"/>
    </source>
</evidence>
<dbReference type="OrthoDB" id="26870at2"/>
<name>A0A5A7NSM7_9MICC</name>
<feature type="signal peptide" evidence="3">
    <location>
        <begin position="1"/>
        <end position="27"/>
    </location>
</feature>
<comment type="similarity">
    <text evidence="1">Belongs to the leucine-binding protein family.</text>
</comment>
<dbReference type="PROSITE" id="PS51257">
    <property type="entry name" value="PROKAR_LIPOPROTEIN"/>
    <property type="match status" value="1"/>
</dbReference>
<dbReference type="InterPro" id="IPR028082">
    <property type="entry name" value="Peripla_BP_I"/>
</dbReference>
<dbReference type="PANTHER" id="PTHR47235:SF1">
    <property type="entry name" value="BLR6548 PROTEIN"/>
    <property type="match status" value="1"/>
</dbReference>
<keyword evidence="2 3" id="KW-0732">Signal</keyword>
<evidence type="ECO:0000256" key="2">
    <source>
        <dbReference type="ARBA" id="ARBA00022729"/>
    </source>
</evidence>